<dbReference type="CDD" id="cd20206">
    <property type="entry name" value="YbbR"/>
    <property type="match status" value="1"/>
</dbReference>
<accession>A0ABV6JA02</accession>
<evidence type="ECO:0000313" key="2">
    <source>
        <dbReference type="EMBL" id="MFC0391690.1"/>
    </source>
</evidence>
<keyword evidence="3" id="KW-1185">Reference proteome</keyword>
<name>A0ABV6JA02_9BACL</name>
<dbReference type="InterPro" id="IPR053154">
    <property type="entry name" value="c-di-AMP_regulator"/>
</dbReference>
<feature type="region of interest" description="Disordered" evidence="1">
    <location>
        <begin position="415"/>
        <end position="514"/>
    </location>
</feature>
<evidence type="ECO:0000313" key="3">
    <source>
        <dbReference type="Proteomes" id="UP001589818"/>
    </source>
</evidence>
<sequence length="514" mass="53599">MDKWLSHPTALKIISLVMGILLWAVVHFDSERSPNTVASLTETRIIDAVKVEATGLDERNFSLRLMEPSSVMLKVRGSRSDLISASPDDYKVVVDVTGIEEGTRELPVTVSRLPTDVELVSVTPRTVKVLLEAMLTKEYEVNIKTEGTPANGYKIGAPIIKPNNRVHVTLPEDKMDEVGFVGAVVSVQDEEKTVTAKKVKVVVLDKVGDEMPEAVVNPSVVEVEVPITMPFKKVPLQIGFTGRLPDGLAVASFKPSVENVTIYGPQDVLNKYDFYDGINVDLSKLKQSGTMELNIDTVGGIETVDPPKMSVSVSVVPAETKVLPELPIKITGLSEGLKAKLTQPADGMMDLAVRGAANILAGVGSKDVQLIAKLSELGPGTHSVALDIQLPLFVESFASSPIYVTIVVTDGTEAMGPPISIPTDTPPAEPGNTGETNSGSGNSGSSGSSGSSGNNSGSGSGGDADPPGESTNGESGGTGNKEPGGTGMNSSDSGNAEPITPEDAGTGSGTEPDG</sequence>
<dbReference type="Proteomes" id="UP001589818">
    <property type="component" value="Unassembled WGS sequence"/>
</dbReference>
<dbReference type="Gene3D" id="2.170.120.30">
    <property type="match status" value="2"/>
</dbReference>
<proteinExistence type="predicted"/>
<dbReference type="RefSeq" id="WP_204819670.1">
    <property type="nucleotide sequence ID" value="NZ_JANHOF010000006.1"/>
</dbReference>
<gene>
    <name evidence="2" type="ORF">ACFFJ8_09905</name>
</gene>
<comment type="caution">
    <text evidence="2">The sequence shown here is derived from an EMBL/GenBank/DDBJ whole genome shotgun (WGS) entry which is preliminary data.</text>
</comment>
<dbReference type="PANTHER" id="PTHR37804">
    <property type="entry name" value="CDAA REGULATORY PROTEIN CDAR"/>
    <property type="match status" value="1"/>
</dbReference>
<dbReference type="Gene3D" id="2.170.120.40">
    <property type="entry name" value="YbbR-like domain"/>
    <property type="match status" value="2"/>
</dbReference>
<reference evidence="2 3" key="1">
    <citation type="submission" date="2024-09" db="EMBL/GenBank/DDBJ databases">
        <authorList>
            <person name="Sun Q."/>
            <person name="Mori K."/>
        </authorList>
    </citation>
    <scope>NUCLEOTIDE SEQUENCE [LARGE SCALE GENOMIC DNA]</scope>
    <source>
        <strain evidence="2 3">CCM 4839</strain>
    </source>
</reference>
<dbReference type="EMBL" id="JBHLVF010000011">
    <property type="protein sequence ID" value="MFC0391690.1"/>
    <property type="molecule type" value="Genomic_DNA"/>
</dbReference>
<feature type="compositionally biased region" description="Low complexity" evidence="1">
    <location>
        <begin position="437"/>
        <end position="455"/>
    </location>
</feature>
<feature type="compositionally biased region" description="Gly residues" evidence="1">
    <location>
        <begin position="474"/>
        <end position="487"/>
    </location>
</feature>
<dbReference type="InterPro" id="IPR012505">
    <property type="entry name" value="YbbR"/>
</dbReference>
<dbReference type="PANTHER" id="PTHR37804:SF1">
    <property type="entry name" value="CDAA REGULATORY PROTEIN CDAR"/>
    <property type="match status" value="1"/>
</dbReference>
<evidence type="ECO:0000256" key="1">
    <source>
        <dbReference type="SAM" id="MobiDB-lite"/>
    </source>
</evidence>
<protein>
    <submittedName>
        <fullName evidence="2">YbbR-like domain-containing protein</fullName>
    </submittedName>
</protein>
<organism evidence="2 3">
    <name type="scientific">Paenibacillus mendelii</name>
    <dbReference type="NCBI Taxonomy" id="206163"/>
    <lineage>
        <taxon>Bacteria</taxon>
        <taxon>Bacillati</taxon>
        <taxon>Bacillota</taxon>
        <taxon>Bacilli</taxon>
        <taxon>Bacillales</taxon>
        <taxon>Paenibacillaceae</taxon>
        <taxon>Paenibacillus</taxon>
    </lineage>
</organism>
<dbReference type="Pfam" id="PF07949">
    <property type="entry name" value="YbbR"/>
    <property type="match status" value="2"/>
</dbReference>